<feature type="compositionally biased region" description="Basic and acidic residues" evidence="1">
    <location>
        <begin position="116"/>
        <end position="135"/>
    </location>
</feature>
<feature type="compositionally biased region" description="Basic and acidic residues" evidence="1">
    <location>
        <begin position="270"/>
        <end position="279"/>
    </location>
</feature>
<accession>A0A060TCA5</accession>
<proteinExistence type="predicted"/>
<reference evidence="2" key="2">
    <citation type="submission" date="2014-06" db="EMBL/GenBank/DDBJ databases">
        <title>The complete genome of Blastobotrys (Arxula) adeninivorans LS3 - a yeast of biotechnological interest.</title>
        <authorList>
            <person name="Kunze G."/>
            <person name="Gaillardin C."/>
            <person name="Czernicka M."/>
            <person name="Durrens P."/>
            <person name="Martin T."/>
            <person name="Boer E."/>
            <person name="Gabaldon T."/>
            <person name="Cruz J."/>
            <person name="Talla E."/>
            <person name="Marck C."/>
            <person name="Goffeau A."/>
            <person name="Barbe V."/>
            <person name="Baret P."/>
            <person name="Baronian K."/>
            <person name="Beier S."/>
            <person name="Bleykasten C."/>
            <person name="Bode R."/>
            <person name="Casaregola S."/>
            <person name="Despons L."/>
            <person name="Fairhead C."/>
            <person name="Giersberg M."/>
            <person name="Gierski P."/>
            <person name="Hahnel U."/>
            <person name="Hartmann A."/>
            <person name="Jankowska D."/>
            <person name="Jubin C."/>
            <person name="Jung P."/>
            <person name="Lafontaine I."/>
            <person name="Leh-Louis V."/>
            <person name="Lemaire M."/>
            <person name="Marcet-Houben M."/>
            <person name="Mascher M."/>
            <person name="Morel G."/>
            <person name="Richard G.-F."/>
            <person name="Riechen J."/>
            <person name="Sacerdot C."/>
            <person name="Sarkar A."/>
            <person name="Savel G."/>
            <person name="Schacherer J."/>
            <person name="Sherman D."/>
            <person name="Straub M.-L."/>
            <person name="Stein N."/>
            <person name="Thierry A."/>
            <person name="Trautwein-Schult A."/>
            <person name="Westhof E."/>
            <person name="Worch S."/>
            <person name="Dujon B."/>
            <person name="Souciet J.-L."/>
            <person name="Wincker P."/>
            <person name="Scholz U."/>
            <person name="Neuveglise N."/>
        </authorList>
    </citation>
    <scope>NUCLEOTIDE SEQUENCE</scope>
    <source>
        <strain evidence="2">LS3</strain>
    </source>
</reference>
<dbReference type="PhylomeDB" id="A0A060TCA5"/>
<dbReference type="AlphaFoldDB" id="A0A060TCA5"/>
<evidence type="ECO:0000256" key="1">
    <source>
        <dbReference type="SAM" id="MobiDB-lite"/>
    </source>
</evidence>
<sequence>MDDLLQTITKVADSISQSIDDGTFVSEESAAGAKDGISLLSLKYHAMLSYIQNLALITTAHISRGIEGESGDVSAVRDAAVKGTIVDRVTLEKGVKGLESKLAYQIEKVIRAHSKAKQEEKGQAEAKESGAKGSDDENDSGSDSDEDVLNYRPNPKALAGGSDESKNADDSKSQSRAAAKYVAPKIAAVTPFGKDHSGKSARRMRNSTMEEFIRDSSDAPFAEPSIGSTIMDNGRGGERTEKDRRKQAEIQRYEEENYTRLPGLSKKQARKEARVRQRDAQTKTFFGEDWGLDRISSNNIEGATKRKKNTSVWDRAKKRRT</sequence>
<feature type="compositionally biased region" description="Basic and acidic residues" evidence="1">
    <location>
        <begin position="235"/>
        <end position="258"/>
    </location>
</feature>
<feature type="compositionally biased region" description="Basic and acidic residues" evidence="1">
    <location>
        <begin position="163"/>
        <end position="173"/>
    </location>
</feature>
<feature type="compositionally biased region" description="Acidic residues" evidence="1">
    <location>
        <begin position="136"/>
        <end position="148"/>
    </location>
</feature>
<dbReference type="GO" id="GO:0000462">
    <property type="term" value="P:maturation of SSU-rRNA from tricistronic rRNA transcript (SSU-rRNA, 5.8S rRNA, LSU-rRNA)"/>
    <property type="evidence" value="ECO:0007669"/>
    <property type="project" value="TreeGrafter"/>
</dbReference>
<dbReference type="PANTHER" id="PTHR13237:SF9">
    <property type="entry name" value="NEUROGUIDIN"/>
    <property type="match status" value="1"/>
</dbReference>
<feature type="region of interest" description="Disordered" evidence="1">
    <location>
        <begin position="114"/>
        <end position="279"/>
    </location>
</feature>
<dbReference type="PANTHER" id="PTHR13237">
    <property type="entry name" value="SOMETHING ABOUT SILENCING PROTEIN 10-RELATED"/>
    <property type="match status" value="1"/>
</dbReference>
<evidence type="ECO:0000313" key="2">
    <source>
        <dbReference type="EMBL" id="CDP38675.1"/>
    </source>
</evidence>
<feature type="compositionally biased region" description="Low complexity" evidence="1">
    <location>
        <begin position="177"/>
        <end position="189"/>
    </location>
</feature>
<dbReference type="InterPro" id="IPR007146">
    <property type="entry name" value="Sas10/Utp3/C1D"/>
</dbReference>
<dbReference type="Pfam" id="PF04000">
    <property type="entry name" value="Sas10_Utp3"/>
    <property type="match status" value="1"/>
</dbReference>
<dbReference type="EMBL" id="HG937694">
    <property type="protein sequence ID" value="CDP38675.1"/>
    <property type="molecule type" value="Genomic_DNA"/>
</dbReference>
<feature type="region of interest" description="Disordered" evidence="1">
    <location>
        <begin position="297"/>
        <end position="321"/>
    </location>
</feature>
<reference evidence="2" key="1">
    <citation type="submission" date="2014-02" db="EMBL/GenBank/DDBJ databases">
        <authorList>
            <person name="Genoscope - CEA"/>
        </authorList>
    </citation>
    <scope>NUCLEOTIDE SEQUENCE</scope>
    <source>
        <strain evidence="2">LS3</strain>
    </source>
</reference>
<dbReference type="GO" id="GO:0032040">
    <property type="term" value="C:small-subunit processome"/>
    <property type="evidence" value="ECO:0007669"/>
    <property type="project" value="TreeGrafter"/>
</dbReference>
<protein>
    <submittedName>
        <fullName evidence="2">ARAD1D39974p</fullName>
    </submittedName>
</protein>
<organism evidence="2">
    <name type="scientific">Blastobotrys adeninivorans</name>
    <name type="common">Yeast</name>
    <name type="synonym">Arxula adeninivorans</name>
    <dbReference type="NCBI Taxonomy" id="409370"/>
    <lineage>
        <taxon>Eukaryota</taxon>
        <taxon>Fungi</taxon>
        <taxon>Dikarya</taxon>
        <taxon>Ascomycota</taxon>
        <taxon>Saccharomycotina</taxon>
        <taxon>Dipodascomycetes</taxon>
        <taxon>Dipodascales</taxon>
        <taxon>Trichomonascaceae</taxon>
        <taxon>Blastobotrys</taxon>
    </lineage>
</organism>
<name>A0A060TCA5_BLAAD</name>
<gene>
    <name evidence="2" type="ORF">GNLVRS02_ARAD1D39974g</name>
</gene>